<dbReference type="EMBL" id="BA000058">
    <property type="protein sequence ID" value="BAO05009.1"/>
    <property type="molecule type" value="Genomic_DNA"/>
</dbReference>
<dbReference type="RefSeq" id="WP_030032106.1">
    <property type="nucleotide sequence ID" value="NZ_BA000058.1"/>
</dbReference>
<evidence type="ECO:0000313" key="1">
    <source>
        <dbReference type="EMBL" id="BAO05009.1"/>
    </source>
</evidence>
<proteinExistence type="predicted"/>
<dbReference type="Proteomes" id="UP000054164">
    <property type="component" value="Unassembled WGS sequence"/>
</dbReference>
<dbReference type="AlphaFoldDB" id="A0A060N9P0"/>
<name>A0A060N9P0_CLOBO</name>
<organism evidence="1">
    <name type="scientific">Clostridium botulinum B str. Osaka05</name>
    <dbReference type="NCBI Taxonomy" id="1407017"/>
    <lineage>
        <taxon>Bacteria</taxon>
        <taxon>Bacillati</taxon>
        <taxon>Bacillota</taxon>
        <taxon>Clostridia</taxon>
        <taxon>Eubacteriales</taxon>
        <taxon>Clostridiaceae</taxon>
        <taxon>Clostridium</taxon>
    </lineage>
</organism>
<accession>A0A060N9P0</accession>
<gene>
    <name evidence="1" type="ORF">CBO05P1_290</name>
</gene>
<sequence length="71" mass="8350">MNTVNSDNFNETMEGYLNYALDFVKSELKDKNFTEEQIGEIISLFNCGINWATSGMTMEDARRYKRRIKEK</sequence>
<reference evidence="1" key="1">
    <citation type="submission" date="2013-10" db="EMBL/GenBank/DDBJ databases">
        <title>Draft genome sequence of Clostridium botulinum type B strain Osaka05.</title>
        <authorList>
            <person name="Sakaguchi Y."/>
            <person name="Hosomi K."/>
            <person name="Uchiyama J."/>
            <person name="Ogura Y."/>
            <person name="Sakaguchi M."/>
            <person name="Kohda T."/>
            <person name="Mukamoto M."/>
            <person name="Misawa N."/>
            <person name="Matsuzaki S."/>
            <person name="Hayashi T."/>
            <person name="Kozaki S."/>
        </authorList>
    </citation>
    <scope>NUCLEOTIDE SEQUENCE</scope>
    <source>
        <strain evidence="1">Osaka05</strain>
    </source>
</reference>
<dbReference type="HOGENOM" id="CLU_2732833_0_0_9"/>
<protein>
    <submittedName>
        <fullName evidence="1">G7QAJ4_9DELT Transcriptional regulator, MucR family</fullName>
    </submittedName>
</protein>